<comment type="caution">
    <text evidence="1">The sequence shown here is derived from an EMBL/GenBank/DDBJ whole genome shotgun (WGS) entry which is preliminary data.</text>
</comment>
<gene>
    <name evidence="1" type="ORF">L210DRAFT_790670</name>
</gene>
<sequence>EGYLCEAIEKSSKYATKYLPIPCDQCWSHAFISTTMLWYGVQKNVWNVPTEEFASALQRIFNVVYPDVKYMVTPAGSVFALVSRSIYWYYSHSFGSSALAMMLHFFSSLDDD</sequence>
<evidence type="ECO:0000313" key="2">
    <source>
        <dbReference type="Proteomes" id="UP001194468"/>
    </source>
</evidence>
<dbReference type="AlphaFoldDB" id="A0AAD4BCA7"/>
<reference evidence="1" key="1">
    <citation type="submission" date="2019-10" db="EMBL/GenBank/DDBJ databases">
        <authorList>
            <consortium name="DOE Joint Genome Institute"/>
            <person name="Kuo A."/>
            <person name="Miyauchi S."/>
            <person name="Kiss E."/>
            <person name="Drula E."/>
            <person name="Kohler A."/>
            <person name="Sanchez-Garcia M."/>
            <person name="Andreopoulos B."/>
            <person name="Barry K.W."/>
            <person name="Bonito G."/>
            <person name="Buee M."/>
            <person name="Carver A."/>
            <person name="Chen C."/>
            <person name="Cichocki N."/>
            <person name="Clum A."/>
            <person name="Culley D."/>
            <person name="Crous P.W."/>
            <person name="Fauchery L."/>
            <person name="Girlanda M."/>
            <person name="Hayes R."/>
            <person name="Keri Z."/>
            <person name="LaButti K."/>
            <person name="Lipzen A."/>
            <person name="Lombard V."/>
            <person name="Magnuson J."/>
            <person name="Maillard F."/>
            <person name="Morin E."/>
            <person name="Murat C."/>
            <person name="Nolan M."/>
            <person name="Ohm R."/>
            <person name="Pangilinan J."/>
            <person name="Pereira M."/>
            <person name="Perotto S."/>
            <person name="Peter M."/>
            <person name="Riley R."/>
            <person name="Sitrit Y."/>
            <person name="Stielow B."/>
            <person name="Szollosi G."/>
            <person name="Zifcakova L."/>
            <person name="Stursova M."/>
            <person name="Spatafora J.W."/>
            <person name="Tedersoo L."/>
            <person name="Vaario L.-M."/>
            <person name="Yamada A."/>
            <person name="Yan M."/>
            <person name="Wang P."/>
            <person name="Xu J."/>
            <person name="Bruns T."/>
            <person name="Baldrian P."/>
            <person name="Vilgalys R."/>
            <person name="Henrissat B."/>
            <person name="Grigoriev I.V."/>
            <person name="Hibbett D."/>
            <person name="Nagy L.G."/>
            <person name="Martin F.M."/>
        </authorList>
    </citation>
    <scope>NUCLEOTIDE SEQUENCE</scope>
    <source>
        <strain evidence="1">BED1</strain>
    </source>
</reference>
<reference evidence="1" key="2">
    <citation type="journal article" date="2020" name="Nat. Commun.">
        <title>Large-scale genome sequencing of mycorrhizal fungi provides insights into the early evolution of symbiotic traits.</title>
        <authorList>
            <person name="Miyauchi S."/>
            <person name="Kiss E."/>
            <person name="Kuo A."/>
            <person name="Drula E."/>
            <person name="Kohler A."/>
            <person name="Sanchez-Garcia M."/>
            <person name="Morin E."/>
            <person name="Andreopoulos B."/>
            <person name="Barry K.W."/>
            <person name="Bonito G."/>
            <person name="Buee M."/>
            <person name="Carver A."/>
            <person name="Chen C."/>
            <person name="Cichocki N."/>
            <person name="Clum A."/>
            <person name="Culley D."/>
            <person name="Crous P.W."/>
            <person name="Fauchery L."/>
            <person name="Girlanda M."/>
            <person name="Hayes R.D."/>
            <person name="Keri Z."/>
            <person name="LaButti K."/>
            <person name="Lipzen A."/>
            <person name="Lombard V."/>
            <person name="Magnuson J."/>
            <person name="Maillard F."/>
            <person name="Murat C."/>
            <person name="Nolan M."/>
            <person name="Ohm R.A."/>
            <person name="Pangilinan J."/>
            <person name="Pereira M.F."/>
            <person name="Perotto S."/>
            <person name="Peter M."/>
            <person name="Pfister S."/>
            <person name="Riley R."/>
            <person name="Sitrit Y."/>
            <person name="Stielow J.B."/>
            <person name="Szollosi G."/>
            <person name="Zifcakova L."/>
            <person name="Stursova M."/>
            <person name="Spatafora J.W."/>
            <person name="Tedersoo L."/>
            <person name="Vaario L.M."/>
            <person name="Yamada A."/>
            <person name="Yan M."/>
            <person name="Wang P."/>
            <person name="Xu J."/>
            <person name="Bruns T."/>
            <person name="Baldrian P."/>
            <person name="Vilgalys R."/>
            <person name="Dunand C."/>
            <person name="Henrissat B."/>
            <person name="Grigoriev I.V."/>
            <person name="Hibbett D."/>
            <person name="Nagy L.G."/>
            <person name="Martin F.M."/>
        </authorList>
    </citation>
    <scope>NUCLEOTIDE SEQUENCE</scope>
    <source>
        <strain evidence="1">BED1</strain>
    </source>
</reference>
<evidence type="ECO:0000313" key="1">
    <source>
        <dbReference type="EMBL" id="KAF8418647.1"/>
    </source>
</evidence>
<keyword evidence="2" id="KW-1185">Reference proteome</keyword>
<dbReference type="EMBL" id="WHUW01000191">
    <property type="protein sequence ID" value="KAF8418647.1"/>
    <property type="molecule type" value="Genomic_DNA"/>
</dbReference>
<dbReference type="Proteomes" id="UP001194468">
    <property type="component" value="Unassembled WGS sequence"/>
</dbReference>
<protein>
    <submittedName>
        <fullName evidence="1">Uncharacterized protein</fullName>
    </submittedName>
</protein>
<proteinExistence type="predicted"/>
<name>A0AAD4BCA7_BOLED</name>
<accession>A0AAD4BCA7</accession>
<feature type="non-terminal residue" evidence="1">
    <location>
        <position position="1"/>
    </location>
</feature>
<feature type="non-terminal residue" evidence="1">
    <location>
        <position position="112"/>
    </location>
</feature>
<organism evidence="1 2">
    <name type="scientific">Boletus edulis BED1</name>
    <dbReference type="NCBI Taxonomy" id="1328754"/>
    <lineage>
        <taxon>Eukaryota</taxon>
        <taxon>Fungi</taxon>
        <taxon>Dikarya</taxon>
        <taxon>Basidiomycota</taxon>
        <taxon>Agaricomycotina</taxon>
        <taxon>Agaricomycetes</taxon>
        <taxon>Agaricomycetidae</taxon>
        <taxon>Boletales</taxon>
        <taxon>Boletineae</taxon>
        <taxon>Boletaceae</taxon>
        <taxon>Boletoideae</taxon>
        <taxon>Boletus</taxon>
    </lineage>
</organism>